<feature type="compositionally biased region" description="Gly residues" evidence="1">
    <location>
        <begin position="18"/>
        <end position="35"/>
    </location>
</feature>
<sequence>MARGLAYQGLRGRVARGGRAGHVGHGEPAGLGQPGGERRRPSGLGGGQGVPDQGVVPAVRLQAAALAAPAQRAVLVAEAQVGDAARAAGGAPVQRPAEHRAAADGGAELEVEEVVEGAAGAGVLLAERHHVRVVVDQHRTAQLGGEHVADAEPVPAGQGRRRHRGQVCVGVDRCDSGHGVGAWNEYHSSDFSTRGRSVRPVLCREVFFGAAQSNGATDEIGLVVQFISMYGRFGCTHIGQP</sequence>
<organism evidence="2 3">
    <name type="scientific">Micromonospora olivasterospora</name>
    <dbReference type="NCBI Taxonomy" id="1880"/>
    <lineage>
        <taxon>Bacteria</taxon>
        <taxon>Bacillati</taxon>
        <taxon>Actinomycetota</taxon>
        <taxon>Actinomycetes</taxon>
        <taxon>Micromonosporales</taxon>
        <taxon>Micromonosporaceae</taxon>
        <taxon>Micromonospora</taxon>
    </lineage>
</organism>
<feature type="region of interest" description="Disordered" evidence="1">
    <location>
        <begin position="16"/>
        <end position="51"/>
    </location>
</feature>
<name>A0A562I5B7_MICOL</name>
<dbReference type="Proteomes" id="UP000319825">
    <property type="component" value="Unassembled WGS sequence"/>
</dbReference>
<dbReference type="AlphaFoldDB" id="A0A562I5B7"/>
<dbReference type="EMBL" id="VLKE01000001">
    <property type="protein sequence ID" value="TWH65958.1"/>
    <property type="molecule type" value="Genomic_DNA"/>
</dbReference>
<protein>
    <submittedName>
        <fullName evidence="2">Uncharacterized protein</fullName>
    </submittedName>
</protein>
<gene>
    <name evidence="2" type="ORF">JD77_00901</name>
</gene>
<comment type="caution">
    <text evidence="2">The sequence shown here is derived from an EMBL/GenBank/DDBJ whole genome shotgun (WGS) entry which is preliminary data.</text>
</comment>
<evidence type="ECO:0000313" key="2">
    <source>
        <dbReference type="EMBL" id="TWH65958.1"/>
    </source>
</evidence>
<accession>A0A562I5B7</accession>
<proteinExistence type="predicted"/>
<evidence type="ECO:0000313" key="3">
    <source>
        <dbReference type="Proteomes" id="UP000319825"/>
    </source>
</evidence>
<reference evidence="2 3" key="1">
    <citation type="submission" date="2019-07" db="EMBL/GenBank/DDBJ databases">
        <title>R&amp;d 2014.</title>
        <authorList>
            <person name="Klenk H.-P."/>
        </authorList>
    </citation>
    <scope>NUCLEOTIDE SEQUENCE [LARGE SCALE GENOMIC DNA]</scope>
    <source>
        <strain evidence="2 3">DSM 43868</strain>
    </source>
</reference>
<evidence type="ECO:0000256" key="1">
    <source>
        <dbReference type="SAM" id="MobiDB-lite"/>
    </source>
</evidence>
<keyword evidence="3" id="KW-1185">Reference proteome</keyword>